<accession>A0ABU7EVI1</accession>
<dbReference type="SUPFAM" id="SSF88723">
    <property type="entry name" value="PIN domain-like"/>
    <property type="match status" value="1"/>
</dbReference>
<dbReference type="InterPro" id="IPR043519">
    <property type="entry name" value="NT_sf"/>
</dbReference>
<dbReference type="Proteomes" id="UP001352852">
    <property type="component" value="Unassembled WGS sequence"/>
</dbReference>
<dbReference type="InterPro" id="IPR029060">
    <property type="entry name" value="PIN-like_dom_sf"/>
</dbReference>
<dbReference type="SUPFAM" id="SSF81301">
    <property type="entry name" value="Nucleotidyltransferase"/>
    <property type="match status" value="1"/>
</dbReference>
<evidence type="ECO:0000259" key="2">
    <source>
        <dbReference type="Pfam" id="PF22600"/>
    </source>
</evidence>
<feature type="compositionally biased region" description="Basic and acidic residues" evidence="1">
    <location>
        <begin position="642"/>
        <end position="667"/>
    </location>
</feature>
<dbReference type="Gene3D" id="3.40.50.1010">
    <property type="entry name" value="5'-nuclease"/>
    <property type="match status" value="1"/>
</dbReference>
<evidence type="ECO:0000313" key="3">
    <source>
        <dbReference type="EMBL" id="MED6290229.1"/>
    </source>
</evidence>
<feature type="region of interest" description="Disordered" evidence="1">
    <location>
        <begin position="31"/>
        <end position="57"/>
    </location>
</feature>
<comment type="caution">
    <text evidence="3">The sequence shown here is derived from an EMBL/GenBank/DDBJ whole genome shotgun (WGS) entry which is preliminary data.</text>
</comment>
<dbReference type="PANTHER" id="PTHR12271:SF133">
    <property type="entry name" value="POLY(A) RNA POLYMERASE, MITOCHONDRIAL"/>
    <property type="match status" value="1"/>
</dbReference>
<reference evidence="3 4" key="1">
    <citation type="submission" date="2021-06" db="EMBL/GenBank/DDBJ databases">
        <authorList>
            <person name="Palmer J.M."/>
        </authorList>
    </citation>
    <scope>NUCLEOTIDE SEQUENCE [LARGE SCALE GENOMIC DNA]</scope>
    <source>
        <strain evidence="3 4">CL_MEX2019</strain>
        <tissue evidence="3">Muscle</tissue>
    </source>
</reference>
<evidence type="ECO:0000256" key="1">
    <source>
        <dbReference type="SAM" id="MobiDB-lite"/>
    </source>
</evidence>
<dbReference type="SUPFAM" id="SSF81631">
    <property type="entry name" value="PAP/OAS1 substrate-binding domain"/>
    <property type="match status" value="1"/>
</dbReference>
<dbReference type="Pfam" id="PF22600">
    <property type="entry name" value="MTPAP-like_central"/>
    <property type="match status" value="1"/>
</dbReference>
<dbReference type="CDD" id="cd05402">
    <property type="entry name" value="NT_PAP_TUTase"/>
    <property type="match status" value="1"/>
</dbReference>
<name>A0ABU7EVI1_9TELE</name>
<dbReference type="Gene3D" id="1.10.1410.10">
    <property type="match status" value="1"/>
</dbReference>
<feature type="compositionally biased region" description="Basic residues" evidence="1">
    <location>
        <begin position="34"/>
        <end position="46"/>
    </location>
</feature>
<proteinExistence type="predicted"/>
<feature type="domain" description="Poly(A) RNA polymerase mitochondrial-like central palm" evidence="2">
    <location>
        <begin position="277"/>
        <end position="434"/>
    </location>
</feature>
<gene>
    <name evidence="3" type="ORF">CHARACLAT_010971</name>
</gene>
<sequence>MGVQGFQEYLEKRCPGAAVPVDLLKLARTAARQPPHHHHPHHHPHHPGPMPPPPPPARILIDADSSLQRLYGGYQTDWVCGGEWNAMLGYLAALSQACLYQGGLELVVVFNGTLGKERWPEWARRAQGQRQTAQLIVNHVGSKATPPPRAWFLPPACLSHCVRLAMFRFRVRGAVGCHCAAPGERSGAKGLAQGPRVGVYAVVEFASRDNVVSLLESAAIPGVNHESVIPFKSRLLSLRNHSSVDSPTQKSGLPCQPQTTAPISELIQRLSTEESVDDQINSLTEAYQLTEENSRLRFLVCSLLKDIAAAYFPECTIRPFGSSVNGFGKLGCDLDMFLDLDSISGWNVKMPKSGLSLEYQMKRTNSERYVTQSILSVIGECVDHFGPGCVGVQKILNARCPLVRFAHQPSGFQCDLTANNRVAMKSTELLYLYGELDLRVRSLVFTIRCWARAHGVTSSIPGAWITNFALTVMVLFFLQKRTPPIIPKLDYLRDLAGPADESVIEGNDCTFVTDFSKIQLPSNTDTLEQLLSDFFEFYATFPFSRMSINIRKGKEQNKLEVTPLHIQNPFETSLNVSKNVNSSQLDRFVALCQESAWLLQQSENRTPRGVGGDNIPTPWGLATLLLPSQVAGIKGRKKRKREPASERIKSLLESLKNKNEGRKSQDS</sequence>
<dbReference type="Gene3D" id="3.30.460.10">
    <property type="entry name" value="Beta Polymerase, domain 2"/>
    <property type="match status" value="1"/>
</dbReference>
<evidence type="ECO:0000313" key="4">
    <source>
        <dbReference type="Proteomes" id="UP001352852"/>
    </source>
</evidence>
<protein>
    <recommendedName>
        <fullName evidence="2">Poly(A) RNA polymerase mitochondrial-like central palm domain-containing protein</fullName>
    </recommendedName>
</protein>
<organism evidence="3 4">
    <name type="scientific">Characodon lateralis</name>
    <dbReference type="NCBI Taxonomy" id="208331"/>
    <lineage>
        <taxon>Eukaryota</taxon>
        <taxon>Metazoa</taxon>
        <taxon>Chordata</taxon>
        <taxon>Craniata</taxon>
        <taxon>Vertebrata</taxon>
        <taxon>Euteleostomi</taxon>
        <taxon>Actinopterygii</taxon>
        <taxon>Neopterygii</taxon>
        <taxon>Teleostei</taxon>
        <taxon>Neoteleostei</taxon>
        <taxon>Acanthomorphata</taxon>
        <taxon>Ovalentaria</taxon>
        <taxon>Atherinomorphae</taxon>
        <taxon>Cyprinodontiformes</taxon>
        <taxon>Goodeidae</taxon>
        <taxon>Characodon</taxon>
    </lineage>
</organism>
<dbReference type="EMBL" id="JAHUTJ010066291">
    <property type="protein sequence ID" value="MED6290229.1"/>
    <property type="molecule type" value="Genomic_DNA"/>
</dbReference>
<feature type="compositionally biased region" description="Pro residues" evidence="1">
    <location>
        <begin position="47"/>
        <end position="57"/>
    </location>
</feature>
<feature type="region of interest" description="Disordered" evidence="1">
    <location>
        <begin position="632"/>
        <end position="667"/>
    </location>
</feature>
<keyword evidence="4" id="KW-1185">Reference proteome</keyword>
<dbReference type="InterPro" id="IPR054708">
    <property type="entry name" value="MTPAP-like_central"/>
</dbReference>
<dbReference type="PANTHER" id="PTHR12271">
    <property type="entry name" value="POLY A POLYMERASE CID PAP -RELATED"/>
    <property type="match status" value="1"/>
</dbReference>